<dbReference type="InterPro" id="IPR000863">
    <property type="entry name" value="Sulfotransferase_dom"/>
</dbReference>
<dbReference type="SMR" id="A0A803KVK4"/>
<reference evidence="6" key="2">
    <citation type="submission" date="2021-03" db="UniProtKB">
        <authorList>
            <consortium name="EnsemblPlants"/>
        </authorList>
    </citation>
    <scope>IDENTIFICATION</scope>
</reference>
<dbReference type="PANTHER" id="PTHR11783">
    <property type="entry name" value="SULFOTRANSFERASE SULT"/>
    <property type="match status" value="1"/>
</dbReference>
<keyword evidence="7" id="KW-1185">Reference proteome</keyword>
<keyword evidence="2 3" id="KW-0808">Transferase</keyword>
<evidence type="ECO:0000256" key="2">
    <source>
        <dbReference type="ARBA" id="ARBA00022679"/>
    </source>
</evidence>
<feature type="domain" description="Sulfotransferase" evidence="5">
    <location>
        <begin position="83"/>
        <end position="334"/>
    </location>
</feature>
<dbReference type="AlphaFoldDB" id="A0A803KVK4"/>
<dbReference type="InterPro" id="IPR027417">
    <property type="entry name" value="P-loop_NTPase"/>
</dbReference>
<dbReference type="EnsemblPlants" id="AUR62003062-RA">
    <property type="protein sequence ID" value="AUR62003062-RA:cds"/>
    <property type="gene ID" value="AUR62003062"/>
</dbReference>
<dbReference type="Gene3D" id="3.40.50.300">
    <property type="entry name" value="P-loop containing nucleotide triphosphate hydrolases"/>
    <property type="match status" value="1"/>
</dbReference>
<comment type="similarity">
    <text evidence="1 3">Belongs to the sulfotransferase 1 family.</text>
</comment>
<evidence type="ECO:0000313" key="6">
    <source>
        <dbReference type="EnsemblPlants" id="AUR62003062-RA:cds"/>
    </source>
</evidence>
<evidence type="ECO:0000256" key="4">
    <source>
        <dbReference type="SAM" id="MobiDB-lite"/>
    </source>
</evidence>
<accession>A0A803KVK4</accession>
<dbReference type="EC" id="2.8.2.-" evidence="3"/>
<proteinExistence type="inferred from homology"/>
<dbReference type="OMA" id="YNFYNMA"/>
<evidence type="ECO:0000259" key="5">
    <source>
        <dbReference type="Pfam" id="PF00685"/>
    </source>
</evidence>
<dbReference type="GO" id="GO:0008146">
    <property type="term" value="F:sulfotransferase activity"/>
    <property type="evidence" value="ECO:0007669"/>
    <property type="project" value="InterPro"/>
</dbReference>
<evidence type="ECO:0000313" key="7">
    <source>
        <dbReference type="Proteomes" id="UP000596660"/>
    </source>
</evidence>
<dbReference type="Gramene" id="AUR62003062-RA">
    <property type="protein sequence ID" value="AUR62003062-RA:cds"/>
    <property type="gene ID" value="AUR62003062"/>
</dbReference>
<protein>
    <recommendedName>
        <fullName evidence="3">Sulfotransferase</fullName>
        <ecNumber evidence="3">2.8.2.-</ecNumber>
    </recommendedName>
</protein>
<evidence type="ECO:0000256" key="1">
    <source>
        <dbReference type="ARBA" id="ARBA00005771"/>
    </source>
</evidence>
<name>A0A803KVK4_CHEQI</name>
<sequence length="341" mass="39645">MATNLSSTLPHDSHDPKNTTPPSKLAKHSQQDDLTQECHDLISSLAKEQGWILSHLYQYQGFWYPNTLFEGLLSCQRHFKARDTDIILITNPKCGTTWLKALAYAIVNRKINPPKEDNHPLLTNNPHELIPFLERKVYVDHQVLDLTESPSTRVFSTHLPVELLPLSIKETKCKVVYLARDPKDAFISLWHFANKLRPQNSGKLQLEEAFDKFCKGVSFCGPFWDHVLSSWKYSLDKPNKVLFLKYEELKEKPKLYLKKLAEFWGCPFSLEEENNGVVEEILSLCSFDNMRNLEVNKVGELNKSFFRKGEVGDWANYFSQEMIEKFDEMFFDKFLQCGLKF</sequence>
<dbReference type="Pfam" id="PF00685">
    <property type="entry name" value="Sulfotransfer_1"/>
    <property type="match status" value="1"/>
</dbReference>
<feature type="region of interest" description="Disordered" evidence="4">
    <location>
        <begin position="1"/>
        <end position="31"/>
    </location>
</feature>
<evidence type="ECO:0000256" key="3">
    <source>
        <dbReference type="RuleBase" id="RU361155"/>
    </source>
</evidence>
<organism evidence="6 7">
    <name type="scientific">Chenopodium quinoa</name>
    <name type="common">Quinoa</name>
    <dbReference type="NCBI Taxonomy" id="63459"/>
    <lineage>
        <taxon>Eukaryota</taxon>
        <taxon>Viridiplantae</taxon>
        <taxon>Streptophyta</taxon>
        <taxon>Embryophyta</taxon>
        <taxon>Tracheophyta</taxon>
        <taxon>Spermatophyta</taxon>
        <taxon>Magnoliopsida</taxon>
        <taxon>eudicotyledons</taxon>
        <taxon>Gunneridae</taxon>
        <taxon>Pentapetalae</taxon>
        <taxon>Caryophyllales</taxon>
        <taxon>Chenopodiaceae</taxon>
        <taxon>Chenopodioideae</taxon>
        <taxon>Atripliceae</taxon>
        <taxon>Chenopodium</taxon>
    </lineage>
</organism>
<reference evidence="6" key="1">
    <citation type="journal article" date="2017" name="Nature">
        <title>The genome of Chenopodium quinoa.</title>
        <authorList>
            <person name="Jarvis D.E."/>
            <person name="Ho Y.S."/>
            <person name="Lightfoot D.J."/>
            <person name="Schmoeckel S.M."/>
            <person name="Li B."/>
            <person name="Borm T.J.A."/>
            <person name="Ohyanagi H."/>
            <person name="Mineta K."/>
            <person name="Michell C.T."/>
            <person name="Saber N."/>
            <person name="Kharbatia N.M."/>
            <person name="Rupper R.R."/>
            <person name="Sharp A.R."/>
            <person name="Dally N."/>
            <person name="Boughton B.A."/>
            <person name="Woo Y.H."/>
            <person name="Gao G."/>
            <person name="Schijlen E.G.W.M."/>
            <person name="Guo X."/>
            <person name="Momin A.A."/>
            <person name="Negrao S."/>
            <person name="Al-Babili S."/>
            <person name="Gehring C."/>
            <person name="Roessner U."/>
            <person name="Jung C."/>
            <person name="Murphy K."/>
            <person name="Arold S.T."/>
            <person name="Gojobori T."/>
            <person name="van der Linden C.G."/>
            <person name="van Loo E.N."/>
            <person name="Jellen E.N."/>
            <person name="Maughan P.J."/>
            <person name="Tester M."/>
        </authorList>
    </citation>
    <scope>NUCLEOTIDE SEQUENCE [LARGE SCALE GENOMIC DNA]</scope>
    <source>
        <strain evidence="6">cv. PI 614886</strain>
    </source>
</reference>
<gene>
    <name evidence="6" type="primary">LOC110721464</name>
</gene>
<feature type="compositionally biased region" description="Polar residues" evidence="4">
    <location>
        <begin position="1"/>
        <end position="10"/>
    </location>
</feature>
<dbReference type="Proteomes" id="UP000596660">
    <property type="component" value="Unplaced"/>
</dbReference>
<dbReference type="SUPFAM" id="SSF52540">
    <property type="entry name" value="P-loop containing nucleoside triphosphate hydrolases"/>
    <property type="match status" value="1"/>
</dbReference>